<reference evidence="6 7" key="1">
    <citation type="submission" date="2019-02" db="EMBL/GenBank/DDBJ databases">
        <title>Draft Genome Sequences of Six Type Strains of the Genus Massilia.</title>
        <authorList>
            <person name="Miess H."/>
            <person name="Frediansyhah A."/>
            <person name="Gross H."/>
        </authorList>
    </citation>
    <scope>NUCLEOTIDE SEQUENCE [LARGE SCALE GENOMIC DNA]</scope>
    <source>
        <strain evidence="6 7">DSM 17473</strain>
    </source>
</reference>
<evidence type="ECO:0000259" key="5">
    <source>
        <dbReference type="PROSITE" id="PS50850"/>
    </source>
</evidence>
<feature type="transmembrane region" description="Helical" evidence="4">
    <location>
        <begin position="70"/>
        <end position="88"/>
    </location>
</feature>
<dbReference type="Pfam" id="PF07690">
    <property type="entry name" value="MFS_1"/>
    <property type="match status" value="1"/>
</dbReference>
<keyword evidence="7" id="KW-1185">Reference proteome</keyword>
<feature type="transmembrane region" description="Helical" evidence="4">
    <location>
        <begin position="158"/>
        <end position="177"/>
    </location>
</feature>
<evidence type="ECO:0000313" key="6">
    <source>
        <dbReference type="EMBL" id="QBE67313.1"/>
    </source>
</evidence>
<evidence type="ECO:0000256" key="4">
    <source>
        <dbReference type="SAM" id="Phobius"/>
    </source>
</evidence>
<feature type="transmembrane region" description="Helical" evidence="4">
    <location>
        <begin position="292"/>
        <end position="312"/>
    </location>
</feature>
<evidence type="ECO:0000256" key="1">
    <source>
        <dbReference type="ARBA" id="ARBA00022692"/>
    </source>
</evidence>
<name>A0A4V0Z4L0_9BURK</name>
<dbReference type="GO" id="GO:0022857">
    <property type="term" value="F:transmembrane transporter activity"/>
    <property type="evidence" value="ECO:0007669"/>
    <property type="project" value="InterPro"/>
</dbReference>
<keyword evidence="3 4" id="KW-0472">Membrane</keyword>
<feature type="transmembrane region" description="Helical" evidence="4">
    <location>
        <begin position="267"/>
        <end position="286"/>
    </location>
</feature>
<feature type="transmembrane region" description="Helical" evidence="4">
    <location>
        <begin position="237"/>
        <end position="260"/>
    </location>
</feature>
<evidence type="ECO:0000313" key="7">
    <source>
        <dbReference type="Proteomes" id="UP000290637"/>
    </source>
</evidence>
<dbReference type="Gene3D" id="1.20.1250.20">
    <property type="entry name" value="MFS general substrate transporter like domains"/>
    <property type="match status" value="2"/>
</dbReference>
<dbReference type="AlphaFoldDB" id="A0A4V0Z4L0"/>
<feature type="transmembrane region" description="Helical" evidence="4">
    <location>
        <begin position="324"/>
        <end position="345"/>
    </location>
</feature>
<dbReference type="InterPro" id="IPR052524">
    <property type="entry name" value="MFS_Cyanate_Porter"/>
</dbReference>
<dbReference type="SUPFAM" id="SSF103473">
    <property type="entry name" value="MFS general substrate transporter"/>
    <property type="match status" value="1"/>
</dbReference>
<feature type="transmembrane region" description="Helical" evidence="4">
    <location>
        <begin position="128"/>
        <end position="152"/>
    </location>
</feature>
<feature type="transmembrane region" description="Helical" evidence="4">
    <location>
        <begin position="357"/>
        <end position="376"/>
    </location>
</feature>
<dbReference type="PANTHER" id="PTHR23523:SF2">
    <property type="entry name" value="2-NITROIMIDAZOLE TRANSPORTER"/>
    <property type="match status" value="1"/>
</dbReference>
<evidence type="ECO:0000256" key="3">
    <source>
        <dbReference type="ARBA" id="ARBA00023136"/>
    </source>
</evidence>
<feature type="transmembrane region" description="Helical" evidence="4">
    <location>
        <begin position="38"/>
        <end position="58"/>
    </location>
</feature>
<gene>
    <name evidence="6" type="ORF">EWM63_16460</name>
</gene>
<evidence type="ECO:0000256" key="2">
    <source>
        <dbReference type="ARBA" id="ARBA00022989"/>
    </source>
</evidence>
<dbReference type="OrthoDB" id="5758872at2"/>
<proteinExistence type="predicted"/>
<protein>
    <submittedName>
        <fullName evidence="6">MFS transporter</fullName>
    </submittedName>
</protein>
<keyword evidence="1 4" id="KW-0812">Transmembrane</keyword>
<accession>A0A4V0Z4L0</accession>
<feature type="transmembrane region" description="Helical" evidence="4">
    <location>
        <begin position="94"/>
        <end position="116"/>
    </location>
</feature>
<feature type="transmembrane region" description="Helical" evidence="4">
    <location>
        <begin position="203"/>
        <end position="225"/>
    </location>
</feature>
<dbReference type="InterPro" id="IPR036259">
    <property type="entry name" value="MFS_trans_sf"/>
</dbReference>
<dbReference type="KEGG" id="plue:EWM63_16460"/>
<dbReference type="EMBL" id="CP035913">
    <property type="protein sequence ID" value="QBE67313.1"/>
    <property type="molecule type" value="Genomic_DNA"/>
</dbReference>
<feature type="domain" description="Major facilitator superfamily (MFS) profile" evidence="5">
    <location>
        <begin position="2"/>
        <end position="381"/>
    </location>
</feature>
<dbReference type="Proteomes" id="UP000290637">
    <property type="component" value="Chromosome"/>
</dbReference>
<keyword evidence="2 4" id="KW-1133">Transmembrane helix</keyword>
<dbReference type="PANTHER" id="PTHR23523">
    <property type="match status" value="1"/>
</dbReference>
<dbReference type="InterPro" id="IPR020846">
    <property type="entry name" value="MFS_dom"/>
</dbReference>
<sequence>MVAAIVCLVLVAMELRPAIVSTGPLLPSIIREFGLSHTQAALLTAIPTLLMGLLAAPVPWLTRRYGRDRVMFAALALLTVSSLVRALAGSVAMLFATTVGIGAGIAIAGVLIAGFVKAGFPRQVAIFMSVYATALALGSTLSAAATGTIAAYTGGWRWASGVWALPGVFALLAWLFVAKRSPAPAGAGAATQRHGMPLRNRTAWLIALFFACNNFLFYSCISWLAPMYVEAGWTPAHAGLLLATFTLAFMVANPVFGFLSRDEDRRLPLALGAATALAGMLAIALAPTVSPFVAVAVLAFGTGGSFTLSMTLPLDNTRGPEEAGAWNAFVMLVSYTVAATGPLAMGQLRDASGDFASSLWLLVAVIGIMVATTPFLQPHHRKRGVAAVA</sequence>
<dbReference type="PROSITE" id="PS50850">
    <property type="entry name" value="MFS"/>
    <property type="match status" value="1"/>
</dbReference>
<dbReference type="InterPro" id="IPR011701">
    <property type="entry name" value="MFS"/>
</dbReference>
<organism evidence="6 7">
    <name type="scientific">Pseudoduganella lutea</name>
    <dbReference type="NCBI Taxonomy" id="321985"/>
    <lineage>
        <taxon>Bacteria</taxon>
        <taxon>Pseudomonadati</taxon>
        <taxon>Pseudomonadota</taxon>
        <taxon>Betaproteobacteria</taxon>
        <taxon>Burkholderiales</taxon>
        <taxon>Oxalobacteraceae</taxon>
        <taxon>Telluria group</taxon>
        <taxon>Pseudoduganella</taxon>
    </lineage>
</organism>